<dbReference type="InterPro" id="IPR042042">
    <property type="entry name" value="Tip20p_domB"/>
</dbReference>
<dbReference type="GO" id="GO:0006890">
    <property type="term" value="P:retrograde vesicle-mediated transport, Golgi to endoplasmic reticulum"/>
    <property type="evidence" value="ECO:0007669"/>
    <property type="project" value="InterPro"/>
</dbReference>
<dbReference type="Pfam" id="PF04437">
    <property type="entry name" value="RINT1_TIP1"/>
    <property type="match status" value="1"/>
</dbReference>
<dbReference type="PANTHER" id="PTHR13520:SF0">
    <property type="entry name" value="RAD50-INTERACTING PROTEIN 1"/>
    <property type="match status" value="1"/>
</dbReference>
<dbReference type="GeneID" id="18872091"/>
<dbReference type="STRING" id="619300.G3ASS2"/>
<gene>
    <name evidence="1" type="ORF">SPAPADRAFT_57035</name>
</gene>
<dbReference type="GO" id="GO:0060628">
    <property type="term" value="P:regulation of ER to Golgi vesicle-mediated transport"/>
    <property type="evidence" value="ECO:0007669"/>
    <property type="project" value="TreeGrafter"/>
</dbReference>
<accession>G3ASS2</accession>
<dbReference type="eggNOG" id="KOG2218">
    <property type="taxonomic scope" value="Eukaryota"/>
</dbReference>
<dbReference type="InterPro" id="IPR007528">
    <property type="entry name" value="RINT1_Tip20"/>
</dbReference>
<evidence type="ECO:0000313" key="1">
    <source>
        <dbReference type="EMBL" id="EGW31136.1"/>
    </source>
</evidence>
<protein>
    <submittedName>
        <fullName evidence="1">Uncharacterized protein</fullName>
    </submittedName>
</protein>
<dbReference type="OrthoDB" id="407410at2759"/>
<dbReference type="InterPro" id="IPR042044">
    <property type="entry name" value="EXOC6PINT-1/Sec15/Tip20_C_dom2"/>
</dbReference>
<dbReference type="Gene3D" id="1.20.58.1420">
    <property type="entry name" value="Dsl1p vesicle tethering complex, Tip20p subunit, domain B"/>
    <property type="match status" value="1"/>
</dbReference>
<dbReference type="FunCoup" id="G3ASS2">
    <property type="interactions" value="115"/>
</dbReference>
<reference evidence="1 2" key="1">
    <citation type="journal article" date="2011" name="Proc. Natl. Acad. Sci. U.S.A.">
        <title>Comparative genomics of xylose-fermenting fungi for enhanced biofuel production.</title>
        <authorList>
            <person name="Wohlbach D.J."/>
            <person name="Kuo A."/>
            <person name="Sato T.K."/>
            <person name="Potts K.M."/>
            <person name="Salamov A.A."/>
            <person name="LaButti K.M."/>
            <person name="Sun H."/>
            <person name="Clum A."/>
            <person name="Pangilinan J.L."/>
            <person name="Lindquist E.A."/>
            <person name="Lucas S."/>
            <person name="Lapidus A."/>
            <person name="Jin M."/>
            <person name="Gunawan C."/>
            <person name="Balan V."/>
            <person name="Dale B.E."/>
            <person name="Jeffries T.W."/>
            <person name="Zinkel R."/>
            <person name="Barry K.W."/>
            <person name="Grigoriev I.V."/>
            <person name="Gasch A.P."/>
        </authorList>
    </citation>
    <scope>NUCLEOTIDE SEQUENCE [LARGE SCALE GENOMIC DNA]</scope>
    <source>
        <strain evidence="2">NRRL Y-27907 / 11-Y1</strain>
    </source>
</reference>
<dbReference type="GO" id="GO:0070939">
    <property type="term" value="C:Dsl1/NZR complex"/>
    <property type="evidence" value="ECO:0007669"/>
    <property type="project" value="InterPro"/>
</dbReference>
<keyword evidence="2" id="KW-1185">Reference proteome</keyword>
<dbReference type="PROSITE" id="PS51386">
    <property type="entry name" value="RINT1_TIP20"/>
    <property type="match status" value="1"/>
</dbReference>
<dbReference type="OMA" id="SKPEWAF"/>
<dbReference type="HOGENOM" id="CLU_362947_0_0_1"/>
<dbReference type="InParanoid" id="G3ASS2"/>
<name>G3ASS2_SPAPN</name>
<dbReference type="KEGG" id="spaa:SPAPADRAFT_57035"/>
<organism evidence="2">
    <name type="scientific">Spathaspora passalidarum (strain NRRL Y-27907 / 11-Y1)</name>
    <dbReference type="NCBI Taxonomy" id="619300"/>
    <lineage>
        <taxon>Eukaryota</taxon>
        <taxon>Fungi</taxon>
        <taxon>Dikarya</taxon>
        <taxon>Ascomycota</taxon>
        <taxon>Saccharomycotina</taxon>
        <taxon>Pichiomycetes</taxon>
        <taxon>Debaryomycetaceae</taxon>
        <taxon>Spathaspora</taxon>
    </lineage>
</organism>
<dbReference type="Gene3D" id="1.20.58.670">
    <property type="entry name" value="Dsl1p vesicle tethering complex, Tip20p subunit, domain D"/>
    <property type="match status" value="1"/>
</dbReference>
<sequence length="754" mass="87047">MDADFINSNFVNIEDLSSLSDKLNELENLSSQITQIAQEKYESAVDKIVSVVEMISESDLSEAIANVEALILEFGDIPMFVVLKENLESKKTVSDDVEKLTTGQIIQEKLKSELSHTELGIVARDIHEFKDICTNETVINSLFQQLEGEVYIRQQQLEPKLRQILQECHWLSKDEQSKVPDETLTQVANLVQELILIQNINDAPQYPDSWWAVDILLEPIVLRFNYHFNSSHKDTNKLSKPEWALNYIETFLTGHLPLLNLIVDDSFKQVSRIGTYEIITSLLKPVREKILRMINIINSNITKFQSDPGMLEKNGLLLSHLIFELSSFDQRLRNTYKYNPYIDKLDAPASESWTGITSDVLLSDGSNVAVENWLNLENELASKRFDTEIVNAKDAFMIDFDYQGNLEEEDNSNVHMYILKPTYSAYALVKLVNNLNSHFQTLNIVKYQLKYVSKIQMNLVEKYYETLNKNYKSFLDKFNLKSMLSYIPGGMKDPVEEQARSESLIRGLEKLTEIFCSAKFVVNALEQWEDELIFIQLWETYKGLTNDIEKDHTSVFSSSISQYDGLVTNLLNDYDEFFRTETKELLKNYVNKSQWVMDSNEDTNIASSLLSPLINNLPQYLDILRRSISSLDYFYITDRVVTILSTIIYEYVLTNNRFNRAGIDQLLEDFAYIIKQLHIHLFLNTEEYAEYSNDSNDKYIKLVQAIDLMDSLEPNQAKVFKSSSESLAQLRLNYAHELSGLTNHDLTDLLSRIV</sequence>
<evidence type="ECO:0000313" key="2">
    <source>
        <dbReference type="Proteomes" id="UP000000709"/>
    </source>
</evidence>
<dbReference type="RefSeq" id="XP_007377169.1">
    <property type="nucleotide sequence ID" value="XM_007377107.1"/>
</dbReference>
<dbReference type="Proteomes" id="UP000000709">
    <property type="component" value="Unassembled WGS sequence"/>
</dbReference>
<dbReference type="EMBL" id="GL996504">
    <property type="protein sequence ID" value="EGW31136.1"/>
    <property type="molecule type" value="Genomic_DNA"/>
</dbReference>
<dbReference type="AlphaFoldDB" id="G3ASS2"/>
<proteinExistence type="predicted"/>
<dbReference type="GO" id="GO:0006888">
    <property type="term" value="P:endoplasmic reticulum to Golgi vesicle-mediated transport"/>
    <property type="evidence" value="ECO:0007669"/>
    <property type="project" value="InterPro"/>
</dbReference>
<dbReference type="PANTHER" id="PTHR13520">
    <property type="entry name" value="RAD50-INTERACTING PROTEIN 1 RINT-1"/>
    <property type="match status" value="1"/>
</dbReference>